<name>A0ACC0LFD8_RHOML</name>
<proteinExistence type="predicted"/>
<comment type="caution">
    <text evidence="1">The sequence shown here is derived from an EMBL/GenBank/DDBJ whole genome shotgun (WGS) entry which is preliminary data.</text>
</comment>
<reference evidence="1" key="1">
    <citation type="submission" date="2022-02" db="EMBL/GenBank/DDBJ databases">
        <title>Plant Genome Project.</title>
        <authorList>
            <person name="Zhang R.-G."/>
        </authorList>
    </citation>
    <scope>NUCLEOTIDE SEQUENCE</scope>
    <source>
        <strain evidence="1">AT1</strain>
    </source>
</reference>
<sequence>MGSSSSSQSTNQMEQDLLPNIPPQITSTEEDSQQVLLPNLPPEIIVEEILSRLPVKSLLRLRCVCKSWRSLISDPNFTRIHLRRASSSNSSTDCTHHRLLISHGVRSHYLYSAFHEHSDAAVRLDYPGCDPRGLGDGVRILGSCDGLVCIETARTLFLWNPSTRKSKRLPSVRLPPDHLSAYGFGYDASIDDYKVVGFLSNVHIDIGFHFEVEVYTMRTMKTDSWRRIGDFPHAHHPYRPYQHCSGVFVSGALHWDWSRETNGIIVSLDLAKETYGEVLKPEYGVGLSHEILCAVNGRLCVIHDYPTCADVWVMKEYGVRESWIKLAVVPYVASASNLKSTTLVCILRNGEVLLHMLNLVIMSSLKSNWKYEFWKPLVEFLSLNSSDLCPKDVKDIFSALKDSSAELNGSNDTLKHQNEDRTLWKLGTLPPGLITFYNLTYPLEQSWHVLGLGYDPAFNQTAIENAAVVHYNGNYKPWLDLAIAKYKSYCERG</sequence>
<organism evidence="1 2">
    <name type="scientific">Rhododendron molle</name>
    <name type="common">Chinese azalea</name>
    <name type="synonym">Azalea mollis</name>
    <dbReference type="NCBI Taxonomy" id="49168"/>
    <lineage>
        <taxon>Eukaryota</taxon>
        <taxon>Viridiplantae</taxon>
        <taxon>Streptophyta</taxon>
        <taxon>Embryophyta</taxon>
        <taxon>Tracheophyta</taxon>
        <taxon>Spermatophyta</taxon>
        <taxon>Magnoliopsida</taxon>
        <taxon>eudicotyledons</taxon>
        <taxon>Gunneridae</taxon>
        <taxon>Pentapetalae</taxon>
        <taxon>asterids</taxon>
        <taxon>Ericales</taxon>
        <taxon>Ericaceae</taxon>
        <taxon>Ericoideae</taxon>
        <taxon>Rhodoreae</taxon>
        <taxon>Rhododendron</taxon>
    </lineage>
</organism>
<accession>A0ACC0LFD8</accession>
<keyword evidence="2" id="KW-1185">Reference proteome</keyword>
<dbReference type="EMBL" id="CM046399">
    <property type="protein sequence ID" value="KAI8527001.1"/>
    <property type="molecule type" value="Genomic_DNA"/>
</dbReference>
<dbReference type="Proteomes" id="UP001062846">
    <property type="component" value="Chromosome 12"/>
</dbReference>
<gene>
    <name evidence="1" type="ORF">RHMOL_Rhmol12G0042600</name>
</gene>
<evidence type="ECO:0000313" key="2">
    <source>
        <dbReference type="Proteomes" id="UP001062846"/>
    </source>
</evidence>
<evidence type="ECO:0000313" key="1">
    <source>
        <dbReference type="EMBL" id="KAI8527001.1"/>
    </source>
</evidence>
<protein>
    <submittedName>
        <fullName evidence="1">Uncharacterized protein</fullName>
    </submittedName>
</protein>